<dbReference type="GO" id="GO:0003723">
    <property type="term" value="F:RNA binding"/>
    <property type="evidence" value="ECO:0007669"/>
    <property type="project" value="InterPro"/>
</dbReference>
<feature type="active site" description="Nucleophile" evidence="5">
    <location>
        <position position="40"/>
    </location>
</feature>
<comment type="caution">
    <text evidence="7">The sequence shown here is derived from an EMBL/GenBank/DDBJ whole genome shotgun (WGS) entry which is preliminary data.</text>
</comment>
<dbReference type="EMBL" id="DXCF01000004">
    <property type="protein sequence ID" value="HIZ09073.1"/>
    <property type="molecule type" value="Genomic_DNA"/>
</dbReference>
<keyword evidence="3 5" id="KW-0819">tRNA processing</keyword>
<name>A0A9D2II03_9FIRM</name>
<keyword evidence="4 5" id="KW-0413">Isomerase</keyword>
<comment type="similarity">
    <text evidence="2 5">Belongs to the pseudouridine synthase TruB family. Type 1 subfamily.</text>
</comment>
<organism evidence="7 8">
    <name type="scientific">Candidatus Borkfalkia avicola</name>
    <dbReference type="NCBI Taxonomy" id="2838503"/>
    <lineage>
        <taxon>Bacteria</taxon>
        <taxon>Bacillati</taxon>
        <taxon>Bacillota</taxon>
        <taxon>Clostridia</taxon>
        <taxon>Christensenellales</taxon>
        <taxon>Christensenellaceae</taxon>
        <taxon>Candidatus Borkfalkia</taxon>
    </lineage>
</organism>
<dbReference type="Gene3D" id="3.30.2350.10">
    <property type="entry name" value="Pseudouridine synthase"/>
    <property type="match status" value="1"/>
</dbReference>
<dbReference type="GO" id="GO:0160148">
    <property type="term" value="F:tRNA pseudouridine(55) synthase activity"/>
    <property type="evidence" value="ECO:0007669"/>
    <property type="project" value="UniProtKB-EC"/>
</dbReference>
<dbReference type="AlphaFoldDB" id="A0A9D2II03"/>
<sequence>MENASGFINLNKPSGISSAAAVARVKRITHIACGHMGTLDPLACGVLPVAVGNASRLFGYLLNKEKIYRAVFRFGEETDTLDSTGTLLRTGLPVPSAEEIEGVLSSFLGEIDQLPPAYSAKSVGGVRAYRLAREGKQVEMAPRRVRINSLHLIGQKSGSEYEFLVSCGGGTYIRSLGRDIAGRCGTVAVMTSLVREKSGFFTLGESISPEDLTEENWQAHLIPPELVFDLHSLDFDGKDAWRLRSGQRIPFEGENGEYKLFLDDELYGIALAENGNIRAKVKLV</sequence>
<dbReference type="InterPro" id="IPR014780">
    <property type="entry name" value="tRNA_psdUridine_synth_TruB"/>
</dbReference>
<feature type="domain" description="Pseudouridine synthase II N-terminal" evidence="6">
    <location>
        <begin position="33"/>
        <end position="173"/>
    </location>
</feature>
<dbReference type="PANTHER" id="PTHR13767:SF2">
    <property type="entry name" value="PSEUDOURIDYLATE SYNTHASE TRUB1"/>
    <property type="match status" value="1"/>
</dbReference>
<evidence type="ECO:0000256" key="4">
    <source>
        <dbReference type="ARBA" id="ARBA00023235"/>
    </source>
</evidence>
<evidence type="ECO:0000259" key="6">
    <source>
        <dbReference type="Pfam" id="PF01509"/>
    </source>
</evidence>
<comment type="function">
    <text evidence="5">Responsible for synthesis of pseudouridine from uracil-55 in the psi GC loop of transfer RNAs.</text>
</comment>
<dbReference type="NCBIfam" id="TIGR00431">
    <property type="entry name" value="TruB"/>
    <property type="match status" value="1"/>
</dbReference>
<reference evidence="7" key="2">
    <citation type="submission" date="2021-04" db="EMBL/GenBank/DDBJ databases">
        <authorList>
            <person name="Gilroy R."/>
        </authorList>
    </citation>
    <scope>NUCLEOTIDE SEQUENCE</scope>
    <source>
        <strain evidence="7">CHK192-19661</strain>
    </source>
</reference>
<evidence type="ECO:0000313" key="7">
    <source>
        <dbReference type="EMBL" id="HIZ09073.1"/>
    </source>
</evidence>
<dbReference type="PANTHER" id="PTHR13767">
    <property type="entry name" value="TRNA-PSEUDOURIDINE SYNTHASE"/>
    <property type="match status" value="1"/>
</dbReference>
<dbReference type="GO" id="GO:0031119">
    <property type="term" value="P:tRNA pseudouridine synthesis"/>
    <property type="evidence" value="ECO:0007669"/>
    <property type="project" value="UniProtKB-UniRule"/>
</dbReference>
<dbReference type="GO" id="GO:1990481">
    <property type="term" value="P:mRNA pseudouridine synthesis"/>
    <property type="evidence" value="ECO:0007669"/>
    <property type="project" value="TreeGrafter"/>
</dbReference>
<dbReference type="Proteomes" id="UP000824025">
    <property type="component" value="Unassembled WGS sequence"/>
</dbReference>
<evidence type="ECO:0000256" key="5">
    <source>
        <dbReference type="HAMAP-Rule" id="MF_01080"/>
    </source>
</evidence>
<dbReference type="SUPFAM" id="SSF55120">
    <property type="entry name" value="Pseudouridine synthase"/>
    <property type="match status" value="1"/>
</dbReference>
<evidence type="ECO:0000313" key="8">
    <source>
        <dbReference type="Proteomes" id="UP000824025"/>
    </source>
</evidence>
<gene>
    <name evidence="5 7" type="primary">truB</name>
    <name evidence="7" type="ORF">H9726_01165</name>
</gene>
<accession>A0A9D2II03</accession>
<evidence type="ECO:0000256" key="3">
    <source>
        <dbReference type="ARBA" id="ARBA00022694"/>
    </source>
</evidence>
<reference evidence="7" key="1">
    <citation type="journal article" date="2021" name="PeerJ">
        <title>Extensive microbial diversity within the chicken gut microbiome revealed by metagenomics and culture.</title>
        <authorList>
            <person name="Gilroy R."/>
            <person name="Ravi A."/>
            <person name="Getino M."/>
            <person name="Pursley I."/>
            <person name="Horton D.L."/>
            <person name="Alikhan N.F."/>
            <person name="Baker D."/>
            <person name="Gharbi K."/>
            <person name="Hall N."/>
            <person name="Watson M."/>
            <person name="Adriaenssens E.M."/>
            <person name="Foster-Nyarko E."/>
            <person name="Jarju S."/>
            <person name="Secka A."/>
            <person name="Antonio M."/>
            <person name="Oren A."/>
            <person name="Chaudhuri R.R."/>
            <person name="La Ragione R."/>
            <person name="Hildebrand F."/>
            <person name="Pallen M.J."/>
        </authorList>
    </citation>
    <scope>NUCLEOTIDE SEQUENCE</scope>
    <source>
        <strain evidence="7">CHK192-19661</strain>
    </source>
</reference>
<dbReference type="HAMAP" id="MF_01080">
    <property type="entry name" value="TruB_bact"/>
    <property type="match status" value="1"/>
</dbReference>
<dbReference type="CDD" id="cd02573">
    <property type="entry name" value="PseudoU_synth_EcTruB"/>
    <property type="match status" value="1"/>
</dbReference>
<evidence type="ECO:0000256" key="1">
    <source>
        <dbReference type="ARBA" id="ARBA00000385"/>
    </source>
</evidence>
<dbReference type="InterPro" id="IPR020103">
    <property type="entry name" value="PsdUridine_synth_cat_dom_sf"/>
</dbReference>
<proteinExistence type="inferred from homology"/>
<protein>
    <recommendedName>
        <fullName evidence="5">tRNA pseudouridine synthase B</fullName>
        <ecNumber evidence="5">5.4.99.25</ecNumber>
    </recommendedName>
    <alternativeName>
        <fullName evidence="5">tRNA pseudouridine(55) synthase</fullName>
        <shortName evidence="5">Psi55 synthase</shortName>
    </alternativeName>
    <alternativeName>
        <fullName evidence="5">tRNA pseudouridylate synthase</fullName>
    </alternativeName>
    <alternativeName>
        <fullName evidence="5">tRNA-uridine isomerase</fullName>
    </alternativeName>
</protein>
<dbReference type="InterPro" id="IPR002501">
    <property type="entry name" value="PsdUridine_synth_N"/>
</dbReference>
<comment type="catalytic activity">
    <reaction evidence="1 5">
        <text>uridine(55) in tRNA = pseudouridine(55) in tRNA</text>
        <dbReference type="Rhea" id="RHEA:42532"/>
        <dbReference type="Rhea" id="RHEA-COMP:10101"/>
        <dbReference type="Rhea" id="RHEA-COMP:10102"/>
        <dbReference type="ChEBI" id="CHEBI:65314"/>
        <dbReference type="ChEBI" id="CHEBI:65315"/>
        <dbReference type="EC" id="5.4.99.25"/>
    </reaction>
</comment>
<dbReference type="EC" id="5.4.99.25" evidence="5"/>
<dbReference type="Pfam" id="PF01509">
    <property type="entry name" value="TruB_N"/>
    <property type="match status" value="1"/>
</dbReference>
<evidence type="ECO:0000256" key="2">
    <source>
        <dbReference type="ARBA" id="ARBA00005642"/>
    </source>
</evidence>